<dbReference type="PANTHER" id="PTHR43861">
    <property type="entry name" value="TRANS-ACONITATE 2-METHYLTRANSFERASE-RELATED"/>
    <property type="match status" value="1"/>
</dbReference>
<protein>
    <submittedName>
        <fullName evidence="1">Hemolytic protein HlpA-like</fullName>
    </submittedName>
</protein>
<dbReference type="Gene3D" id="3.40.50.150">
    <property type="entry name" value="Vaccinia Virus protein VP39"/>
    <property type="match status" value="1"/>
</dbReference>
<reference evidence="1 2" key="1">
    <citation type="submission" date="2016-10" db="EMBL/GenBank/DDBJ databases">
        <title>Description of Gloeomargarita lithophora gen. nov., sp. nov., a thylakoid-bearing basal-branching cyanobacterium with intracellular carbonates, and proposal for Gloeomargaritales ord. nov.</title>
        <authorList>
            <person name="Moreira D."/>
            <person name="Tavera R."/>
            <person name="Benzerara K."/>
            <person name="Skouri-Panet F."/>
            <person name="Couradeau E."/>
            <person name="Gerard E."/>
            <person name="Loussert C."/>
            <person name="Novelo E."/>
            <person name="Zivanovic Y."/>
            <person name="Lopez-Garcia P."/>
        </authorList>
    </citation>
    <scope>NUCLEOTIDE SEQUENCE [LARGE SCALE GENOMIC DNA]</scope>
    <source>
        <strain evidence="1 2">D10</strain>
    </source>
</reference>
<dbReference type="CDD" id="cd02440">
    <property type="entry name" value="AdoMet_MTases"/>
    <property type="match status" value="1"/>
</dbReference>
<dbReference type="Proteomes" id="UP000180235">
    <property type="component" value="Chromosome"/>
</dbReference>
<gene>
    <name evidence="1" type="ORF">GlitD10_1574</name>
</gene>
<dbReference type="SUPFAM" id="SSF53335">
    <property type="entry name" value="S-adenosyl-L-methionine-dependent methyltransferases"/>
    <property type="match status" value="1"/>
</dbReference>
<dbReference type="RefSeq" id="WP_071454418.1">
    <property type="nucleotide sequence ID" value="NZ_CP017675.1"/>
</dbReference>
<dbReference type="STRING" id="1188229.GlitD10_1574"/>
<proteinExistence type="predicted"/>
<accession>A0A1J0ADA2</accession>
<sequence>MAIISPISGSFNVRLVRNYATAELIERWQKSFKIDITSELHGHGEIELYECLDTGLYFFMPLAMAGSEYLYQQLQQQDFYYMKNKWEYEQAMQLLLPLLPETKVLEVGCGRGYFVNQLKQAGVESTGLELNQAAVQYAQANKLPVHAECLEHWAHKYPGQYTHICSFQVLEHIPQPKEFIQQCLACLAPNGRLILGVPNRKSFTRHLEYDLLDMPPHHMARWDAQTFQALQSYLPIQLENIFYEPLGNYHVSLYANIQIDRLWRLSKPHQSIGHKIIYKINKIVHKTMAQSYSFILHLGLKKYLQGHSLLVSFRKL</sequence>
<name>A0A1J0ADA2_9CYAN</name>
<evidence type="ECO:0000313" key="1">
    <source>
        <dbReference type="EMBL" id="APB33897.1"/>
    </source>
</evidence>
<organism evidence="1 2">
    <name type="scientific">Gloeomargarita lithophora Alchichica-D10</name>
    <dbReference type="NCBI Taxonomy" id="1188229"/>
    <lineage>
        <taxon>Bacteria</taxon>
        <taxon>Bacillati</taxon>
        <taxon>Cyanobacteriota</taxon>
        <taxon>Cyanophyceae</taxon>
        <taxon>Gloeomargaritales</taxon>
        <taxon>Gloeomargaritaceae</taxon>
        <taxon>Gloeomargarita</taxon>
    </lineage>
</organism>
<keyword evidence="2" id="KW-1185">Reference proteome</keyword>
<evidence type="ECO:0000313" key="2">
    <source>
        <dbReference type="Proteomes" id="UP000180235"/>
    </source>
</evidence>
<dbReference type="KEGG" id="glt:GlitD10_1574"/>
<dbReference type="PANTHER" id="PTHR43861:SF6">
    <property type="entry name" value="METHYLTRANSFERASE TYPE 11"/>
    <property type="match status" value="1"/>
</dbReference>
<dbReference type="OrthoDB" id="9801609at2"/>
<dbReference type="EMBL" id="CP017675">
    <property type="protein sequence ID" value="APB33897.1"/>
    <property type="molecule type" value="Genomic_DNA"/>
</dbReference>
<dbReference type="AlphaFoldDB" id="A0A1J0ADA2"/>
<dbReference type="InterPro" id="IPR029063">
    <property type="entry name" value="SAM-dependent_MTases_sf"/>
</dbReference>
<dbReference type="Pfam" id="PF13489">
    <property type="entry name" value="Methyltransf_23"/>
    <property type="match status" value="1"/>
</dbReference>